<accession>A0A8S9A104</accession>
<gene>
    <name evidence="7" type="ORF">SMACR_05928</name>
</gene>
<dbReference type="PANTHER" id="PTHR22925">
    <property type="entry name" value="GLYCOSYL HYDROLASE 43 FAMILY MEMBER"/>
    <property type="match status" value="1"/>
</dbReference>
<evidence type="ECO:0000256" key="2">
    <source>
        <dbReference type="ARBA" id="ARBA00022801"/>
    </source>
</evidence>
<dbReference type="InterPro" id="IPR006710">
    <property type="entry name" value="Glyco_hydro_43"/>
</dbReference>
<keyword evidence="3 4" id="KW-0326">Glycosidase</keyword>
<feature type="chain" id="PRO_5035760121" description="Glycosyl hydrolase family 43 protein" evidence="6">
    <location>
        <begin position="23"/>
        <end position="476"/>
    </location>
</feature>
<dbReference type="Gene3D" id="2.60.120.260">
    <property type="entry name" value="Galactose-binding domain-like"/>
    <property type="match status" value="1"/>
</dbReference>
<evidence type="ECO:0008006" key="9">
    <source>
        <dbReference type="Google" id="ProtNLM"/>
    </source>
</evidence>
<keyword evidence="2 4" id="KW-0378">Hydrolase</keyword>
<evidence type="ECO:0000256" key="6">
    <source>
        <dbReference type="SAM" id="SignalP"/>
    </source>
</evidence>
<dbReference type="Pfam" id="PF04616">
    <property type="entry name" value="Glyco_hydro_43"/>
    <property type="match status" value="1"/>
</dbReference>
<dbReference type="OMA" id="YASQTTF"/>
<feature type="region of interest" description="Disordered" evidence="5">
    <location>
        <begin position="316"/>
        <end position="338"/>
    </location>
</feature>
<dbReference type="EMBL" id="NMPR01000024">
    <property type="protein sequence ID" value="KAA8634285.1"/>
    <property type="molecule type" value="Genomic_DNA"/>
</dbReference>
<dbReference type="PANTHER" id="PTHR22925:SF3">
    <property type="entry name" value="GLYCOSYL HYDROLASE FAMILY PROTEIN 43"/>
    <property type="match status" value="1"/>
</dbReference>
<name>A0A8S9A104_SORMA</name>
<dbReference type="SUPFAM" id="SSF75005">
    <property type="entry name" value="Arabinanase/levansucrase/invertase"/>
    <property type="match status" value="1"/>
</dbReference>
<evidence type="ECO:0000256" key="1">
    <source>
        <dbReference type="ARBA" id="ARBA00009865"/>
    </source>
</evidence>
<proteinExistence type="inferred from homology"/>
<keyword evidence="6" id="KW-0732">Signal</keyword>
<evidence type="ECO:0000256" key="3">
    <source>
        <dbReference type="ARBA" id="ARBA00023295"/>
    </source>
</evidence>
<feature type="signal peptide" evidence="6">
    <location>
        <begin position="1"/>
        <end position="22"/>
    </location>
</feature>
<dbReference type="AlphaFoldDB" id="A0A8S9A104"/>
<protein>
    <recommendedName>
        <fullName evidence="9">Glycosyl hydrolase family 43 protein</fullName>
    </recommendedName>
</protein>
<dbReference type="CDD" id="cd18821">
    <property type="entry name" value="GH43_Pc3Gal43A-like"/>
    <property type="match status" value="1"/>
</dbReference>
<dbReference type="CDD" id="cd04081">
    <property type="entry name" value="CBM35_galactosidase-like"/>
    <property type="match status" value="1"/>
</dbReference>
<sequence length="476" mass="50728">MHHHRLLSLVSVLGLATSTALAALQIVPGGTWTASNGDHLNAHGAGVIRVNSTFYLIGEDKSQGSSFFGVNCYSSVDLVQWKYEGALLSRTSSSGDLGPNRIIERPKVIYNNQTKKFVMWMHVDSSNYGDAKVGVATSDTVCGKYNYVNSFRPLGFESRDMGLFKDDDGKGYLLTEDRKNGLRINPLSPDYLSLSGSTSTHLFPQAIESPALLKLSNRYYMFGSHLTGWDPNDNVYATATSLAGPWSDWQIFADKGSNTYASQTTYVLNYGDGNDGKKVMYMGDRWRSKNLRTSSYIWLPLEISGTKVTMKNRGSWVPNASSSQTGGGGTWQTSPAETSYEGEKGSYAGGAKEVSCGKCSEGKAAGYIGGSGSGTGGTNGSITISNVQSNMNGGEGGVTTLQIRYVNGDTGPRYAGVSVNGGEKVKVAFEGTAGEVRVSSVVVKGLRQGSGNTIVVSGWEGGGWGPDVDRVVVPVQ</sequence>
<dbReference type="GO" id="GO:0004553">
    <property type="term" value="F:hydrolase activity, hydrolyzing O-glycosyl compounds"/>
    <property type="evidence" value="ECO:0007669"/>
    <property type="project" value="InterPro"/>
</dbReference>
<organism evidence="7 8">
    <name type="scientific">Sordaria macrospora</name>
    <dbReference type="NCBI Taxonomy" id="5147"/>
    <lineage>
        <taxon>Eukaryota</taxon>
        <taxon>Fungi</taxon>
        <taxon>Dikarya</taxon>
        <taxon>Ascomycota</taxon>
        <taxon>Pezizomycotina</taxon>
        <taxon>Sordariomycetes</taxon>
        <taxon>Sordariomycetidae</taxon>
        <taxon>Sordariales</taxon>
        <taxon>Sordariaceae</taxon>
        <taxon>Sordaria</taxon>
    </lineage>
</organism>
<evidence type="ECO:0000256" key="4">
    <source>
        <dbReference type="RuleBase" id="RU361187"/>
    </source>
</evidence>
<reference evidence="7 8" key="1">
    <citation type="submission" date="2017-07" db="EMBL/GenBank/DDBJ databases">
        <title>Genome sequence of the Sordaria macrospora wild type strain R19027.</title>
        <authorList>
            <person name="Nowrousian M."/>
            <person name="Teichert I."/>
            <person name="Kueck U."/>
        </authorList>
    </citation>
    <scope>NUCLEOTIDE SEQUENCE [LARGE SCALE GENOMIC DNA]</scope>
    <source>
        <strain evidence="7 8">R19027</strain>
        <tissue evidence="7">Mycelium</tissue>
    </source>
</reference>
<evidence type="ECO:0000313" key="8">
    <source>
        <dbReference type="Proteomes" id="UP000433876"/>
    </source>
</evidence>
<dbReference type="Proteomes" id="UP000433876">
    <property type="component" value="Unassembled WGS sequence"/>
</dbReference>
<dbReference type="GO" id="GO:0005975">
    <property type="term" value="P:carbohydrate metabolic process"/>
    <property type="evidence" value="ECO:0007669"/>
    <property type="project" value="InterPro"/>
</dbReference>
<evidence type="ECO:0000313" key="7">
    <source>
        <dbReference type="EMBL" id="KAA8634285.1"/>
    </source>
</evidence>
<evidence type="ECO:0000256" key="5">
    <source>
        <dbReference type="SAM" id="MobiDB-lite"/>
    </source>
</evidence>
<dbReference type="VEuPathDB" id="FungiDB:SMAC_05928"/>
<dbReference type="Gene3D" id="2.115.10.20">
    <property type="entry name" value="Glycosyl hydrolase domain, family 43"/>
    <property type="match status" value="1"/>
</dbReference>
<dbReference type="InterPro" id="IPR023296">
    <property type="entry name" value="Glyco_hydro_beta-prop_sf"/>
</dbReference>
<comment type="caution">
    <text evidence="7">The sequence shown here is derived from an EMBL/GenBank/DDBJ whole genome shotgun (WGS) entry which is preliminary data.</text>
</comment>
<comment type="similarity">
    <text evidence="1 4">Belongs to the glycosyl hydrolase 43 family.</text>
</comment>